<dbReference type="OrthoDB" id="1121363at2"/>
<dbReference type="Pfam" id="PF05036">
    <property type="entry name" value="SPOR"/>
    <property type="match status" value="1"/>
</dbReference>
<dbReference type="PROSITE" id="PS51257">
    <property type="entry name" value="PROKAR_LIPOPROTEIN"/>
    <property type="match status" value="1"/>
</dbReference>
<protein>
    <submittedName>
        <fullName evidence="2">SPOR domain-containing protein</fullName>
    </submittedName>
</protein>
<sequence>MNTKYKILFITFLCLTIGMSACKEEKKTLKNPKTTKKIVKAKTEQKKPTEKVVPKEVVKKAINKYFLISASFKSQANAKRMQSKLQQEGYDSRIIPAPNNFYRVSYKEFSNRTEAFKELRIARLTEGRESVWLHIKH</sequence>
<proteinExistence type="predicted"/>
<keyword evidence="3" id="KW-1185">Reference proteome</keyword>
<dbReference type="Gene3D" id="3.30.70.1070">
    <property type="entry name" value="Sporulation related repeat"/>
    <property type="match status" value="1"/>
</dbReference>
<dbReference type="AlphaFoldDB" id="A0A425Y7C1"/>
<comment type="caution">
    <text evidence="2">The sequence shown here is derived from an EMBL/GenBank/DDBJ whole genome shotgun (WGS) entry which is preliminary data.</text>
</comment>
<reference evidence="2 3" key="1">
    <citation type="submission" date="2018-07" db="EMBL/GenBank/DDBJ databases">
        <title>Draft genome sequence of Ancylomarina sp. M1P.</title>
        <authorList>
            <person name="Yadav S."/>
            <person name="Villanueva L."/>
            <person name="Damste J.S.S."/>
        </authorList>
    </citation>
    <scope>NUCLEOTIDE SEQUENCE [LARGE SCALE GENOMIC DNA]</scope>
    <source>
        <strain evidence="2 3">M1P</strain>
    </source>
</reference>
<dbReference type="SUPFAM" id="SSF110997">
    <property type="entry name" value="Sporulation related repeat"/>
    <property type="match status" value="1"/>
</dbReference>
<dbReference type="PROSITE" id="PS51724">
    <property type="entry name" value="SPOR"/>
    <property type="match status" value="1"/>
</dbReference>
<gene>
    <name evidence="2" type="ORF">DWB61_00135</name>
</gene>
<name>A0A425Y7C1_9BACT</name>
<evidence type="ECO:0000313" key="2">
    <source>
        <dbReference type="EMBL" id="RRG24465.1"/>
    </source>
</evidence>
<accession>A0A425Y7C1</accession>
<dbReference type="EMBL" id="QQWG01000001">
    <property type="protein sequence ID" value="RRG24465.1"/>
    <property type="molecule type" value="Genomic_DNA"/>
</dbReference>
<dbReference type="InterPro" id="IPR036680">
    <property type="entry name" value="SPOR-like_sf"/>
</dbReference>
<dbReference type="InterPro" id="IPR007730">
    <property type="entry name" value="SPOR-like_dom"/>
</dbReference>
<evidence type="ECO:0000313" key="3">
    <source>
        <dbReference type="Proteomes" id="UP000285794"/>
    </source>
</evidence>
<organism evidence="2 3">
    <name type="scientific">Ancylomarina euxinus</name>
    <dbReference type="NCBI Taxonomy" id="2283627"/>
    <lineage>
        <taxon>Bacteria</taxon>
        <taxon>Pseudomonadati</taxon>
        <taxon>Bacteroidota</taxon>
        <taxon>Bacteroidia</taxon>
        <taxon>Marinilabiliales</taxon>
        <taxon>Marinifilaceae</taxon>
        <taxon>Ancylomarina</taxon>
    </lineage>
</organism>
<feature type="domain" description="SPOR" evidence="1">
    <location>
        <begin position="59"/>
        <end position="135"/>
    </location>
</feature>
<dbReference type="Proteomes" id="UP000285794">
    <property type="component" value="Unassembled WGS sequence"/>
</dbReference>
<dbReference type="GO" id="GO:0042834">
    <property type="term" value="F:peptidoglycan binding"/>
    <property type="evidence" value="ECO:0007669"/>
    <property type="project" value="InterPro"/>
</dbReference>
<evidence type="ECO:0000259" key="1">
    <source>
        <dbReference type="PROSITE" id="PS51724"/>
    </source>
</evidence>
<dbReference type="RefSeq" id="WP_125028726.1">
    <property type="nucleotide sequence ID" value="NZ_JAPXVP010000001.1"/>
</dbReference>